<dbReference type="Pfam" id="PF05193">
    <property type="entry name" value="Peptidase_M16_C"/>
    <property type="match status" value="1"/>
</dbReference>
<name>A0ABP8JL83_9BACT</name>
<comment type="caution">
    <text evidence="9">The sequence shown here is derived from an EMBL/GenBank/DDBJ whole genome shotgun (WGS) entry which is preliminary data.</text>
</comment>
<dbReference type="InterPro" id="IPR011249">
    <property type="entry name" value="Metalloenz_LuxS/M16"/>
</dbReference>
<dbReference type="EMBL" id="BAABHA010000015">
    <property type="protein sequence ID" value="GAA4392450.1"/>
    <property type="molecule type" value="Genomic_DNA"/>
</dbReference>
<dbReference type="Gene3D" id="3.30.830.10">
    <property type="entry name" value="Metalloenzyme, LuxS/M16 peptidase-like"/>
    <property type="match status" value="2"/>
</dbReference>
<dbReference type="RefSeq" id="WP_345227622.1">
    <property type="nucleotide sequence ID" value="NZ_BAABHA010000015.1"/>
</dbReference>
<feature type="domain" description="Peptidase M16 C-terminal" evidence="8">
    <location>
        <begin position="169"/>
        <end position="344"/>
    </location>
</feature>
<evidence type="ECO:0000256" key="5">
    <source>
        <dbReference type="ARBA" id="ARBA00023049"/>
    </source>
</evidence>
<dbReference type="PANTHER" id="PTHR43690:SF17">
    <property type="entry name" value="PROTEIN YHJJ"/>
    <property type="match status" value="1"/>
</dbReference>
<organism evidence="9 10">
    <name type="scientific">Hymenobacter koreensis</name>
    <dbReference type="NCBI Taxonomy" id="1084523"/>
    <lineage>
        <taxon>Bacteria</taxon>
        <taxon>Pseudomonadati</taxon>
        <taxon>Bacteroidota</taxon>
        <taxon>Cytophagia</taxon>
        <taxon>Cytophagales</taxon>
        <taxon>Hymenobacteraceae</taxon>
        <taxon>Hymenobacter</taxon>
    </lineage>
</organism>
<dbReference type="PANTHER" id="PTHR43690">
    <property type="entry name" value="NARDILYSIN"/>
    <property type="match status" value="1"/>
</dbReference>
<dbReference type="InterPro" id="IPR007863">
    <property type="entry name" value="Peptidase_M16_C"/>
</dbReference>
<keyword evidence="10" id="KW-1185">Reference proteome</keyword>
<dbReference type="InterPro" id="IPR050626">
    <property type="entry name" value="Peptidase_M16"/>
</dbReference>
<evidence type="ECO:0000256" key="1">
    <source>
        <dbReference type="ARBA" id="ARBA00007261"/>
    </source>
</evidence>
<reference evidence="10" key="1">
    <citation type="journal article" date="2019" name="Int. J. Syst. Evol. Microbiol.">
        <title>The Global Catalogue of Microorganisms (GCM) 10K type strain sequencing project: providing services to taxonomists for standard genome sequencing and annotation.</title>
        <authorList>
            <consortium name="The Broad Institute Genomics Platform"/>
            <consortium name="The Broad Institute Genome Sequencing Center for Infectious Disease"/>
            <person name="Wu L."/>
            <person name="Ma J."/>
        </authorList>
    </citation>
    <scope>NUCLEOTIDE SEQUENCE [LARGE SCALE GENOMIC DNA]</scope>
    <source>
        <strain evidence="10">JCM 17924</strain>
    </source>
</reference>
<keyword evidence="4" id="KW-0862">Zinc</keyword>
<feature type="domain" description="Peptidase M16 N-terminal" evidence="7">
    <location>
        <begin position="18"/>
        <end position="133"/>
    </location>
</feature>
<evidence type="ECO:0000259" key="7">
    <source>
        <dbReference type="Pfam" id="PF00675"/>
    </source>
</evidence>
<keyword evidence="6" id="KW-0175">Coiled coil</keyword>
<feature type="coiled-coil region" evidence="6">
    <location>
        <begin position="328"/>
        <end position="355"/>
    </location>
</feature>
<protein>
    <submittedName>
        <fullName evidence="9">Pitrilysin family protein</fullName>
    </submittedName>
</protein>
<sequence>MIHFQEFTLANGLRCIVHEDFTQPMAVLNVLYNVGSRDEDPEHTGFAHLFEHLMFSGSVNIPSYDEPLQLVGGENNAFTSPDITNYYLTLPAANIETGFWLESDRMLSLAFSDNGLEVQRKVVVEEFKQTYLNQPYGDVWLNLRPLAYQQHPYRWATIGKEISHIENASMQQVRDFFAKHYSPSNAILVVAGAVAFEEAKRLAEKWFEPIEAGTRYERQLPAEPRQTEPRFMQLEADVPLSALYKVYHMPGRADDAYFAADLLSDVLGRGKSSRLYQRLVKDQPLFNGISASVSGSLEPGLLVISGKLNPGVSLADADAAVAAVVAELAQTEVAADELEKVKNQAEASIVFSEVELLNRAMNLAYYKLIGDPNLINQESARVQAVTPASLLEAAREVLRPDNCSTLYYQARPQQATPSETADLEAATV</sequence>
<evidence type="ECO:0000259" key="8">
    <source>
        <dbReference type="Pfam" id="PF05193"/>
    </source>
</evidence>
<dbReference type="Proteomes" id="UP001500454">
    <property type="component" value="Unassembled WGS sequence"/>
</dbReference>
<proteinExistence type="inferred from homology"/>
<accession>A0ABP8JL83</accession>
<dbReference type="InterPro" id="IPR011765">
    <property type="entry name" value="Pept_M16_N"/>
</dbReference>
<evidence type="ECO:0000256" key="3">
    <source>
        <dbReference type="ARBA" id="ARBA00022801"/>
    </source>
</evidence>
<keyword evidence="5" id="KW-0482">Metalloprotease</keyword>
<evidence type="ECO:0000256" key="2">
    <source>
        <dbReference type="ARBA" id="ARBA00022670"/>
    </source>
</evidence>
<evidence type="ECO:0000313" key="10">
    <source>
        <dbReference type="Proteomes" id="UP001500454"/>
    </source>
</evidence>
<evidence type="ECO:0000313" key="9">
    <source>
        <dbReference type="EMBL" id="GAA4392450.1"/>
    </source>
</evidence>
<keyword evidence="3" id="KW-0378">Hydrolase</keyword>
<gene>
    <name evidence="9" type="ORF">GCM10023186_42960</name>
</gene>
<keyword evidence="2" id="KW-0645">Protease</keyword>
<dbReference type="SUPFAM" id="SSF63411">
    <property type="entry name" value="LuxS/MPP-like metallohydrolase"/>
    <property type="match status" value="2"/>
</dbReference>
<evidence type="ECO:0000256" key="4">
    <source>
        <dbReference type="ARBA" id="ARBA00022833"/>
    </source>
</evidence>
<evidence type="ECO:0000256" key="6">
    <source>
        <dbReference type="SAM" id="Coils"/>
    </source>
</evidence>
<comment type="similarity">
    <text evidence="1">Belongs to the peptidase M16 family.</text>
</comment>
<dbReference type="Pfam" id="PF00675">
    <property type="entry name" value="Peptidase_M16"/>
    <property type="match status" value="1"/>
</dbReference>